<feature type="region of interest" description="Disordered" evidence="1">
    <location>
        <begin position="1"/>
        <end position="25"/>
    </location>
</feature>
<keyword evidence="3" id="KW-1185">Reference proteome</keyword>
<evidence type="ECO:0000256" key="1">
    <source>
        <dbReference type="SAM" id="MobiDB-lite"/>
    </source>
</evidence>
<dbReference type="AlphaFoldDB" id="A0A917U698"/>
<evidence type="ECO:0000313" key="2">
    <source>
        <dbReference type="EMBL" id="GGM57999.1"/>
    </source>
</evidence>
<reference evidence="2" key="2">
    <citation type="submission" date="2020-09" db="EMBL/GenBank/DDBJ databases">
        <authorList>
            <person name="Sun Q."/>
            <person name="Zhou Y."/>
        </authorList>
    </citation>
    <scope>NUCLEOTIDE SEQUENCE</scope>
    <source>
        <strain evidence="2">CGMCC 4.7312</strain>
    </source>
</reference>
<accession>A0A917U698</accession>
<evidence type="ECO:0000313" key="3">
    <source>
        <dbReference type="Proteomes" id="UP000608890"/>
    </source>
</evidence>
<feature type="compositionally biased region" description="Low complexity" evidence="1">
    <location>
        <begin position="11"/>
        <end position="25"/>
    </location>
</feature>
<feature type="compositionally biased region" description="Gly residues" evidence="1">
    <location>
        <begin position="65"/>
        <end position="82"/>
    </location>
</feature>
<gene>
    <name evidence="2" type="ORF">GCM10011608_48680</name>
</gene>
<comment type="caution">
    <text evidence="2">The sequence shown here is derived from an EMBL/GenBank/DDBJ whole genome shotgun (WGS) entry which is preliminary data.</text>
</comment>
<name>A0A917U698_9ACTN</name>
<protein>
    <submittedName>
        <fullName evidence="2">Uncharacterized protein</fullName>
    </submittedName>
</protein>
<proteinExistence type="predicted"/>
<sequence>MSGGAARRSRSSSPTPTTAATATRTEISATTIAVRLRLGSGSVAGIASGPWYGAATVGGDSCPQPGGGGYADGAGPLTGGGA</sequence>
<reference evidence="2" key="1">
    <citation type="journal article" date="2014" name="Int. J. Syst. Evol. Microbiol.">
        <title>Complete genome sequence of Corynebacterium casei LMG S-19264T (=DSM 44701T), isolated from a smear-ripened cheese.</title>
        <authorList>
            <consortium name="US DOE Joint Genome Institute (JGI-PGF)"/>
            <person name="Walter F."/>
            <person name="Albersmeier A."/>
            <person name="Kalinowski J."/>
            <person name="Ruckert C."/>
        </authorList>
    </citation>
    <scope>NUCLEOTIDE SEQUENCE</scope>
    <source>
        <strain evidence="2">CGMCC 4.7312</strain>
    </source>
</reference>
<feature type="region of interest" description="Disordered" evidence="1">
    <location>
        <begin position="57"/>
        <end position="82"/>
    </location>
</feature>
<dbReference type="Proteomes" id="UP000608890">
    <property type="component" value="Unassembled WGS sequence"/>
</dbReference>
<organism evidence="2 3">
    <name type="scientific">Micromonospora sonchi</name>
    <dbReference type="NCBI Taxonomy" id="1763543"/>
    <lineage>
        <taxon>Bacteria</taxon>
        <taxon>Bacillati</taxon>
        <taxon>Actinomycetota</taxon>
        <taxon>Actinomycetes</taxon>
        <taxon>Micromonosporales</taxon>
        <taxon>Micromonosporaceae</taxon>
        <taxon>Micromonospora</taxon>
    </lineage>
</organism>
<dbReference type="EMBL" id="BMNB01000028">
    <property type="protein sequence ID" value="GGM57999.1"/>
    <property type="molecule type" value="Genomic_DNA"/>
</dbReference>